<sequence>MSNEDIPMTDASVEESPHHPKPHSQNSNGGLSGLLGKNVEKPAPNGGTTDITCLLEHRMHRLKGGDGKSRIIPYGERLKIAGHFASDKIVLGWGFASMFTPLRVCDLPAHYLKDYTKEHISAIVGVKEVMEFGKSSLELVHGCAAVALKERDGHDFPAKFEMLTLDHLTDDITEKASEGVQDYVDTIFSHHAKVLAAIRSHSGGTVYIRDPVTNWRNPCTITSSSCILRECIKFWWQSLKVAFATQHKAQRQEVEEIFNNYADVAVSVPAVACQYATGSGASDNIGAKQGALEMFRSHLIEAGFPRTTFILNEAKSIALRRLWTRFRCIRAPLQDERKEPLVSVMNMGDSSWDNATAAVFSNKTIGPDLVYENGQLGRAVGGFEGSRALNYMFPHHMEQVLQERGNDLRTLAPHFPGYESRLKQRIAAAMEHVTRAFSNTRTQAEFSRAVNLDGADMRHSRYETFSTEKWYLKVKRDLVHRISKEWSQPAIQAARKEMEQTLAALPADKSIVLVLTGLGSLPSFVLENFNAAFADLERVTVSMIEHGYTDGVVHGSFLSLLHQRVLYQSEASKSYAVLTDDGRITWLVKANDDFESEDIEQQACYHGRLTLKNPTFPVSISSTIFSSIHPQALHITNIEDLDDRIMCQVGEPLSISIRYWECLGCTPLRNETGDAVLSLEYRVGFRFKGMKNEVVMTVPYGGRFDETRDTWRDLKAVLPYQLFNDLFKQAAYVGDDEARVITEVLDKQALACLVL</sequence>
<evidence type="ECO:0000313" key="3">
    <source>
        <dbReference type="Proteomes" id="UP001172673"/>
    </source>
</evidence>
<reference evidence="2" key="1">
    <citation type="submission" date="2022-10" db="EMBL/GenBank/DDBJ databases">
        <title>Culturing micro-colonial fungi from biological soil crusts in the Mojave desert and describing Neophaeococcomyces mojavensis, and introducing the new genera and species Taxawa tesnikishii.</title>
        <authorList>
            <person name="Kurbessoian T."/>
            <person name="Stajich J.E."/>
        </authorList>
    </citation>
    <scope>NUCLEOTIDE SEQUENCE</scope>
    <source>
        <strain evidence="2">TK_41</strain>
    </source>
</reference>
<dbReference type="EMBL" id="JAPDRK010000022">
    <property type="protein sequence ID" value="KAJ9603309.1"/>
    <property type="molecule type" value="Genomic_DNA"/>
</dbReference>
<protein>
    <submittedName>
        <fullName evidence="2">Uncharacterized protein</fullName>
    </submittedName>
</protein>
<name>A0AA38WY76_9EURO</name>
<evidence type="ECO:0000313" key="2">
    <source>
        <dbReference type="EMBL" id="KAJ9603309.1"/>
    </source>
</evidence>
<feature type="region of interest" description="Disordered" evidence="1">
    <location>
        <begin position="1"/>
        <end position="50"/>
    </location>
</feature>
<dbReference type="AlphaFoldDB" id="A0AA38WY76"/>
<comment type="caution">
    <text evidence="2">The sequence shown here is derived from an EMBL/GenBank/DDBJ whole genome shotgun (WGS) entry which is preliminary data.</text>
</comment>
<gene>
    <name evidence="2" type="ORF">H2200_012087</name>
</gene>
<organism evidence="2 3">
    <name type="scientific">Cladophialophora chaetospira</name>
    <dbReference type="NCBI Taxonomy" id="386627"/>
    <lineage>
        <taxon>Eukaryota</taxon>
        <taxon>Fungi</taxon>
        <taxon>Dikarya</taxon>
        <taxon>Ascomycota</taxon>
        <taxon>Pezizomycotina</taxon>
        <taxon>Eurotiomycetes</taxon>
        <taxon>Chaetothyriomycetidae</taxon>
        <taxon>Chaetothyriales</taxon>
        <taxon>Herpotrichiellaceae</taxon>
        <taxon>Cladophialophora</taxon>
    </lineage>
</organism>
<dbReference type="Proteomes" id="UP001172673">
    <property type="component" value="Unassembled WGS sequence"/>
</dbReference>
<proteinExistence type="predicted"/>
<evidence type="ECO:0000256" key="1">
    <source>
        <dbReference type="SAM" id="MobiDB-lite"/>
    </source>
</evidence>
<accession>A0AA38WY76</accession>
<keyword evidence="3" id="KW-1185">Reference proteome</keyword>
<feature type="compositionally biased region" description="Low complexity" evidence="1">
    <location>
        <begin position="24"/>
        <end position="37"/>
    </location>
</feature>